<name>A0A7W9SVZ5_ARMRO</name>
<reference evidence="2 3" key="1">
    <citation type="submission" date="2020-08" db="EMBL/GenBank/DDBJ databases">
        <title>Genomic Encyclopedia of Type Strains, Phase IV (KMG-IV): sequencing the most valuable type-strain genomes for metagenomic binning, comparative biology and taxonomic classification.</title>
        <authorList>
            <person name="Goeker M."/>
        </authorList>
    </citation>
    <scope>NUCLEOTIDE SEQUENCE [LARGE SCALE GENOMIC DNA]</scope>
    <source>
        <strain evidence="2 3">DSM 23562</strain>
    </source>
</reference>
<dbReference type="SUPFAM" id="SSF46894">
    <property type="entry name" value="C-terminal effector domain of the bipartite response regulators"/>
    <property type="match status" value="1"/>
</dbReference>
<accession>A0A7W9SVZ5</accession>
<proteinExistence type="predicted"/>
<feature type="compositionally biased region" description="Polar residues" evidence="1">
    <location>
        <begin position="1"/>
        <end position="24"/>
    </location>
</feature>
<dbReference type="GO" id="GO:0003677">
    <property type="term" value="F:DNA binding"/>
    <property type="evidence" value="ECO:0007669"/>
    <property type="project" value="UniProtKB-KW"/>
</dbReference>
<dbReference type="RefSeq" id="WP_184203960.1">
    <property type="nucleotide sequence ID" value="NZ_JACHGW010000009.1"/>
</dbReference>
<dbReference type="InterPro" id="IPR016032">
    <property type="entry name" value="Sig_transdc_resp-reg_C-effctor"/>
</dbReference>
<protein>
    <submittedName>
        <fullName evidence="2">DNA-binding CsgD family transcriptional regulator</fullName>
    </submittedName>
</protein>
<evidence type="ECO:0000313" key="3">
    <source>
        <dbReference type="Proteomes" id="UP000520814"/>
    </source>
</evidence>
<evidence type="ECO:0000256" key="1">
    <source>
        <dbReference type="SAM" id="MobiDB-lite"/>
    </source>
</evidence>
<dbReference type="Proteomes" id="UP000520814">
    <property type="component" value="Unassembled WGS sequence"/>
</dbReference>
<keyword evidence="2" id="KW-0238">DNA-binding</keyword>
<feature type="region of interest" description="Disordered" evidence="1">
    <location>
        <begin position="1"/>
        <end position="30"/>
    </location>
</feature>
<sequence length="358" mass="40662">MTNALLPSPKTRSTQRVRPSSATVSPGHRVASPDLFARPIRLRDIPAALAVSQEGKQVSPAERAFTCEALGDLLKQRRMFGVVVLDNRRPPQKQVVGIGTGGFLTDDFQSALWGQQADSYLLRRILRSPKELSSPLSDFEETFANNTPEKGLNFTGLLFGDLGEQLSAERAGQVRDRLFETMLQSLRGYYLRTWTKEVYGTENFQKFQNIFGAKLVRAHELPDHADHQQPFLMGLTREEAFAPEREGRPVRYAFAWHSPKIGFTKAERKALQMASRYRTRETIARHLDIATSTVRSQMDSALWRAEQSAEFGDLSQTVEGGYLRQCQERSDKWATLLDYLTSHPEELRPHWHSLTDLQ</sequence>
<organism evidence="2 3">
    <name type="scientific">Armatimonas rosea</name>
    <dbReference type="NCBI Taxonomy" id="685828"/>
    <lineage>
        <taxon>Bacteria</taxon>
        <taxon>Bacillati</taxon>
        <taxon>Armatimonadota</taxon>
        <taxon>Armatimonadia</taxon>
        <taxon>Armatimonadales</taxon>
        <taxon>Armatimonadaceae</taxon>
        <taxon>Armatimonas</taxon>
    </lineage>
</organism>
<dbReference type="GO" id="GO:0006355">
    <property type="term" value="P:regulation of DNA-templated transcription"/>
    <property type="evidence" value="ECO:0007669"/>
    <property type="project" value="InterPro"/>
</dbReference>
<dbReference type="EMBL" id="JACHGW010000009">
    <property type="protein sequence ID" value="MBB6053872.1"/>
    <property type="molecule type" value="Genomic_DNA"/>
</dbReference>
<dbReference type="AlphaFoldDB" id="A0A7W9SVZ5"/>
<evidence type="ECO:0000313" key="2">
    <source>
        <dbReference type="EMBL" id="MBB6053872.1"/>
    </source>
</evidence>
<keyword evidence="3" id="KW-1185">Reference proteome</keyword>
<comment type="caution">
    <text evidence="2">The sequence shown here is derived from an EMBL/GenBank/DDBJ whole genome shotgun (WGS) entry which is preliminary data.</text>
</comment>
<gene>
    <name evidence="2" type="ORF">HNQ39_005719</name>
</gene>